<evidence type="ECO:0000256" key="1">
    <source>
        <dbReference type="SAM" id="MobiDB-lite"/>
    </source>
</evidence>
<protein>
    <submittedName>
        <fullName evidence="2">Uncharacterized protein</fullName>
    </submittedName>
</protein>
<organism evidence="2 3">
    <name type="scientific">Fusarium oxysporum</name>
    <name type="common">Fusarium vascular wilt</name>
    <dbReference type="NCBI Taxonomy" id="5507"/>
    <lineage>
        <taxon>Eukaryota</taxon>
        <taxon>Fungi</taxon>
        <taxon>Dikarya</taxon>
        <taxon>Ascomycota</taxon>
        <taxon>Pezizomycotina</taxon>
        <taxon>Sordariomycetes</taxon>
        <taxon>Hypocreomycetidae</taxon>
        <taxon>Hypocreales</taxon>
        <taxon>Nectriaceae</taxon>
        <taxon>Fusarium</taxon>
        <taxon>Fusarium oxysporum species complex</taxon>
    </lineage>
</organism>
<dbReference type="EMBL" id="FMJY01000007">
    <property type="protein sequence ID" value="SCO88777.1"/>
    <property type="molecule type" value="Genomic_DNA"/>
</dbReference>
<reference evidence="3" key="1">
    <citation type="submission" date="2016-09" db="EMBL/GenBank/DDBJ databases">
        <authorList>
            <person name="Guldener U."/>
        </authorList>
    </citation>
    <scope>NUCLEOTIDE SEQUENCE [LARGE SCALE GENOMIC DNA]</scope>
    <source>
        <strain evidence="3">V64-1</strain>
    </source>
</reference>
<dbReference type="Proteomes" id="UP000219369">
    <property type="component" value="Unassembled WGS sequence"/>
</dbReference>
<dbReference type="VEuPathDB" id="FungiDB:FOXG_18333"/>
<dbReference type="OrthoDB" id="5100597at2759"/>
<dbReference type="AlphaFoldDB" id="A0A2H3TJL6"/>
<name>A0A2H3TJL6_FUSOX</name>
<sequence>MDDVDDSSQSSDDSEVERLREQLGNVTNEMNEMRQIDPGEILKPSPPKYFDGTLSKLPTFLTQSRAFITYYPNQFRNNAAKVIYMAGRLIKTAA</sequence>
<evidence type="ECO:0000313" key="3">
    <source>
        <dbReference type="Proteomes" id="UP000219369"/>
    </source>
</evidence>
<dbReference type="VEuPathDB" id="FungiDB:FOMG_16910"/>
<gene>
    <name evidence="2" type="ORF">FRV6_12904</name>
</gene>
<evidence type="ECO:0000313" key="2">
    <source>
        <dbReference type="EMBL" id="SCO88777.1"/>
    </source>
</evidence>
<feature type="region of interest" description="Disordered" evidence="1">
    <location>
        <begin position="1"/>
        <end position="42"/>
    </location>
</feature>
<proteinExistence type="predicted"/>
<accession>A0A2H3TJL6</accession>